<gene>
    <name evidence="6" type="ORF">EI427_11690</name>
</gene>
<keyword evidence="2 3" id="KW-0175">Coiled coil</keyword>
<accession>A0A3S9P3U9</accession>
<dbReference type="InterPro" id="IPR058636">
    <property type="entry name" value="Beta-barrel_YknX"/>
</dbReference>
<evidence type="ECO:0000256" key="1">
    <source>
        <dbReference type="ARBA" id="ARBA00004196"/>
    </source>
</evidence>
<dbReference type="Pfam" id="PF25990">
    <property type="entry name" value="Beta-barrel_YknX"/>
    <property type="match status" value="1"/>
</dbReference>
<comment type="subcellular location">
    <subcellularLocation>
        <location evidence="1">Cell envelope</location>
    </subcellularLocation>
</comment>
<evidence type="ECO:0000256" key="4">
    <source>
        <dbReference type="SAM" id="Phobius"/>
    </source>
</evidence>
<dbReference type="GO" id="GO:0030313">
    <property type="term" value="C:cell envelope"/>
    <property type="evidence" value="ECO:0007669"/>
    <property type="project" value="UniProtKB-SubCell"/>
</dbReference>
<dbReference type="InterPro" id="IPR050465">
    <property type="entry name" value="UPF0194_transport"/>
</dbReference>
<dbReference type="KEGG" id="fll:EI427_11690"/>
<organism evidence="6 7">
    <name type="scientific">Flammeovirga pectinis</name>
    <dbReference type="NCBI Taxonomy" id="2494373"/>
    <lineage>
        <taxon>Bacteria</taxon>
        <taxon>Pseudomonadati</taxon>
        <taxon>Bacteroidota</taxon>
        <taxon>Cytophagia</taxon>
        <taxon>Cytophagales</taxon>
        <taxon>Flammeovirgaceae</taxon>
        <taxon>Flammeovirga</taxon>
    </lineage>
</organism>
<dbReference type="EMBL" id="CP034562">
    <property type="protein sequence ID" value="AZQ62873.1"/>
    <property type="molecule type" value="Genomic_DNA"/>
</dbReference>
<keyword evidence="7" id="KW-1185">Reference proteome</keyword>
<protein>
    <submittedName>
        <fullName evidence="6">HlyD family efflux transporter periplasmic adaptor subunit</fullName>
    </submittedName>
</protein>
<evidence type="ECO:0000259" key="5">
    <source>
        <dbReference type="Pfam" id="PF25990"/>
    </source>
</evidence>
<feature type="transmembrane region" description="Helical" evidence="4">
    <location>
        <begin position="7"/>
        <end position="23"/>
    </location>
</feature>
<proteinExistence type="predicted"/>
<evidence type="ECO:0000256" key="3">
    <source>
        <dbReference type="SAM" id="Coils"/>
    </source>
</evidence>
<dbReference type="Proteomes" id="UP000267268">
    <property type="component" value="Chromosome 1"/>
</dbReference>
<sequence>MTSKKSIIGVGIAVLLLISFFYFNTSNNETVLLTKVRKGDLKINVTTTGELEAENSVEIRGPLGMRKASVWEAKLNSLVPEGTLIKQGDQVAQLDPSTLSDQLSKKETELTKSESQWEQTQLDSTLQLSKERDNIINLEFIVEEKKIQLEESAFEPPSTIKKCKMDVKKAERDLKQSKANYIVKQQQLSAKMREVTANLNAAKRNVNFLQKLFGEFTIFAPEDGMIIYTKDWNGNKVKEGSNIQAWNPVVATLPDLSSMLSKTFVNEVDIRKIKKGQKVNIGLDAFPDKKLQGEVTHVANVGEQRPNSDAKVFEVSILLAETDSTLRPSMTTSNEIKTSEKNDILLIPIEALHVQGDSSNFVFIKNLNSYDIQEVTIGLMNDQDVEITSGVKENDIIALSTPPSYLEESSK</sequence>
<feature type="coiled-coil region" evidence="3">
    <location>
        <begin position="160"/>
        <end position="212"/>
    </location>
</feature>
<evidence type="ECO:0000313" key="6">
    <source>
        <dbReference type="EMBL" id="AZQ62873.1"/>
    </source>
</evidence>
<keyword evidence="4" id="KW-0472">Membrane</keyword>
<dbReference type="AlphaFoldDB" id="A0A3S9P3U9"/>
<name>A0A3S9P3U9_9BACT</name>
<dbReference type="OrthoDB" id="1522431at2"/>
<dbReference type="PANTHER" id="PTHR32347">
    <property type="entry name" value="EFFLUX SYSTEM COMPONENT YKNX-RELATED"/>
    <property type="match status" value="1"/>
</dbReference>
<evidence type="ECO:0000256" key="2">
    <source>
        <dbReference type="ARBA" id="ARBA00023054"/>
    </source>
</evidence>
<feature type="domain" description="YknX-like beta-barrel" evidence="5">
    <location>
        <begin position="262"/>
        <end position="336"/>
    </location>
</feature>
<reference evidence="6 7" key="1">
    <citation type="submission" date="2018-12" db="EMBL/GenBank/DDBJ databases">
        <title>Flammeovirga pectinis sp. nov., isolated from the gut of the Korean scallop, Patinopecten yessoensis.</title>
        <authorList>
            <person name="Bae J.-W."/>
            <person name="Jeong Y.-S."/>
            <person name="Kang W."/>
        </authorList>
    </citation>
    <scope>NUCLEOTIDE SEQUENCE [LARGE SCALE GENOMIC DNA]</scope>
    <source>
        <strain evidence="6 7">L12M1</strain>
    </source>
</reference>
<dbReference type="Gene3D" id="2.40.420.20">
    <property type="match status" value="1"/>
</dbReference>
<evidence type="ECO:0000313" key="7">
    <source>
        <dbReference type="Proteomes" id="UP000267268"/>
    </source>
</evidence>
<keyword evidence="4" id="KW-0812">Transmembrane</keyword>
<keyword evidence="4" id="KW-1133">Transmembrane helix</keyword>
<dbReference type="Gene3D" id="2.40.30.170">
    <property type="match status" value="1"/>
</dbReference>
<dbReference type="RefSeq" id="WP_126614810.1">
    <property type="nucleotide sequence ID" value="NZ_CP034562.1"/>
</dbReference>